<keyword evidence="5" id="KW-1185">Reference proteome</keyword>
<dbReference type="SUPFAM" id="SSF88713">
    <property type="entry name" value="Glycoside hydrolase/deacetylase"/>
    <property type="match status" value="1"/>
</dbReference>
<feature type="domain" description="NodB homology" evidence="3">
    <location>
        <begin position="97"/>
        <end position="335"/>
    </location>
</feature>
<evidence type="ECO:0000313" key="4">
    <source>
        <dbReference type="EMBL" id="TQV71759.1"/>
    </source>
</evidence>
<organism evidence="4 5">
    <name type="scientific">Exilibacterium tricleocarpae</name>
    <dbReference type="NCBI Taxonomy" id="2591008"/>
    <lineage>
        <taxon>Bacteria</taxon>
        <taxon>Pseudomonadati</taxon>
        <taxon>Pseudomonadota</taxon>
        <taxon>Gammaproteobacteria</taxon>
        <taxon>Cellvibrionales</taxon>
        <taxon>Cellvibrionaceae</taxon>
        <taxon>Exilibacterium</taxon>
    </lineage>
</organism>
<dbReference type="PROSITE" id="PS51677">
    <property type="entry name" value="NODB"/>
    <property type="match status" value="1"/>
</dbReference>
<protein>
    <submittedName>
        <fullName evidence="4">Polysaccharide deacetylase family protein</fullName>
    </submittedName>
</protein>
<dbReference type="GO" id="GO:0016810">
    <property type="term" value="F:hydrolase activity, acting on carbon-nitrogen (but not peptide) bonds"/>
    <property type="evidence" value="ECO:0007669"/>
    <property type="project" value="InterPro"/>
</dbReference>
<dbReference type="Pfam" id="PF01522">
    <property type="entry name" value="Polysacc_deac_1"/>
    <property type="match status" value="2"/>
</dbReference>
<comment type="caution">
    <text evidence="4">The sequence shown here is derived from an EMBL/GenBank/DDBJ whole genome shotgun (WGS) entry which is preliminary data.</text>
</comment>
<accession>A0A545T3G7</accession>
<dbReference type="InterPro" id="IPR051398">
    <property type="entry name" value="Polysacch_Deacetylase"/>
</dbReference>
<dbReference type="InterPro" id="IPR002509">
    <property type="entry name" value="NODB_dom"/>
</dbReference>
<dbReference type="Gene3D" id="3.20.20.370">
    <property type="entry name" value="Glycoside hydrolase/deacetylase"/>
    <property type="match status" value="1"/>
</dbReference>
<comment type="subcellular location">
    <subcellularLocation>
        <location evidence="1">Secreted</location>
    </subcellularLocation>
</comment>
<gene>
    <name evidence="4" type="ORF">FKG94_19105</name>
</gene>
<proteinExistence type="predicted"/>
<sequence>MSSISHIAKNLVRTPLEWTAAQFGSHRRKSTVPRLWVLMYHRILPKDDPRYRAEEPGMIVEPETFGHHLRQLQRHFTLIPLREWIDRWSADRPLPAKACAITFDDGWADNYEYAFPILQREQVPATLFAVSHMIGTDQQFWPNRINDLLRRPPRHWQSIDWLQPLLANPAQVPDQETIAGVIQHLKQHPDSLLHQRLAQIDTSGDGGGHDAALMNWTQLREMAASGLVDVGSHTCHHFRLREDLEPKVLIKELEDSKARLQAELDQPIELFCYPNGDVCDLALSQVSKLYKAAVTTAAGINRANQLQPFQLLRIGVHQDRSDSADKLGARLSGWL</sequence>
<dbReference type="GO" id="GO:0005576">
    <property type="term" value="C:extracellular region"/>
    <property type="evidence" value="ECO:0007669"/>
    <property type="project" value="UniProtKB-SubCell"/>
</dbReference>
<dbReference type="Proteomes" id="UP000319732">
    <property type="component" value="Unassembled WGS sequence"/>
</dbReference>
<evidence type="ECO:0000259" key="3">
    <source>
        <dbReference type="PROSITE" id="PS51677"/>
    </source>
</evidence>
<reference evidence="4 5" key="1">
    <citation type="submission" date="2019-06" db="EMBL/GenBank/DDBJ databases">
        <title>Whole genome sequence for Cellvibrionaceae sp. R142.</title>
        <authorList>
            <person name="Wang G."/>
        </authorList>
    </citation>
    <scope>NUCLEOTIDE SEQUENCE [LARGE SCALE GENOMIC DNA]</scope>
    <source>
        <strain evidence="4 5">R142</strain>
    </source>
</reference>
<dbReference type="EMBL" id="VHSG01000020">
    <property type="protein sequence ID" value="TQV71759.1"/>
    <property type="molecule type" value="Genomic_DNA"/>
</dbReference>
<dbReference type="InterPro" id="IPR011330">
    <property type="entry name" value="Glyco_hydro/deAcase_b/a-brl"/>
</dbReference>
<dbReference type="RefSeq" id="WP_142928535.1">
    <property type="nucleotide sequence ID" value="NZ_ML660099.1"/>
</dbReference>
<evidence type="ECO:0000256" key="2">
    <source>
        <dbReference type="ARBA" id="ARBA00022729"/>
    </source>
</evidence>
<keyword evidence="2" id="KW-0732">Signal</keyword>
<evidence type="ECO:0000313" key="5">
    <source>
        <dbReference type="Proteomes" id="UP000319732"/>
    </source>
</evidence>
<dbReference type="PANTHER" id="PTHR34216">
    <property type="match status" value="1"/>
</dbReference>
<dbReference type="GO" id="GO:0005975">
    <property type="term" value="P:carbohydrate metabolic process"/>
    <property type="evidence" value="ECO:0007669"/>
    <property type="project" value="InterPro"/>
</dbReference>
<name>A0A545T3G7_9GAMM</name>
<evidence type="ECO:0000256" key="1">
    <source>
        <dbReference type="ARBA" id="ARBA00004613"/>
    </source>
</evidence>
<dbReference type="PANTHER" id="PTHR34216:SF3">
    <property type="entry name" value="POLY-BETA-1,6-N-ACETYL-D-GLUCOSAMINE N-DEACETYLASE"/>
    <property type="match status" value="1"/>
</dbReference>
<dbReference type="AlphaFoldDB" id="A0A545T3G7"/>
<dbReference type="CDD" id="cd10918">
    <property type="entry name" value="CE4_NodB_like_5s_6s"/>
    <property type="match status" value="1"/>
</dbReference>
<dbReference type="OrthoDB" id="9814639at2"/>